<dbReference type="InterPro" id="IPR036514">
    <property type="entry name" value="SGNH_hydro_sf"/>
</dbReference>
<organism evidence="2 3">
    <name type="scientific">Cryptococcus decagattii</name>
    <dbReference type="NCBI Taxonomy" id="1859122"/>
    <lineage>
        <taxon>Eukaryota</taxon>
        <taxon>Fungi</taxon>
        <taxon>Dikarya</taxon>
        <taxon>Basidiomycota</taxon>
        <taxon>Agaricomycotina</taxon>
        <taxon>Tremellomycetes</taxon>
        <taxon>Tremellales</taxon>
        <taxon>Cryptococcaceae</taxon>
        <taxon>Cryptococcus</taxon>
        <taxon>Cryptococcus gattii species complex</taxon>
    </lineage>
</organism>
<feature type="domain" description="SGNH hydrolase-type esterase" evidence="1">
    <location>
        <begin position="12"/>
        <end position="220"/>
    </location>
</feature>
<dbReference type="Gene3D" id="3.40.50.1110">
    <property type="entry name" value="SGNH hydrolase"/>
    <property type="match status" value="1"/>
</dbReference>
<dbReference type="RefSeq" id="XP_064723491.1">
    <property type="nucleotide sequence ID" value="XM_064867419.1"/>
</dbReference>
<evidence type="ECO:0000313" key="2">
    <source>
        <dbReference type="EMBL" id="WVO24252.1"/>
    </source>
</evidence>
<dbReference type="Pfam" id="PF13472">
    <property type="entry name" value="Lipase_GDSL_2"/>
    <property type="match status" value="1"/>
</dbReference>
<evidence type="ECO:0000313" key="3">
    <source>
        <dbReference type="Proteomes" id="UP001432216"/>
    </source>
</evidence>
<accession>A0ABZ2B0R8</accession>
<dbReference type="SUPFAM" id="SSF52266">
    <property type="entry name" value="SGNH hydrolase"/>
    <property type="match status" value="1"/>
</dbReference>
<dbReference type="PANTHER" id="PTHR14209">
    <property type="entry name" value="ISOAMYL ACETATE-HYDROLYZING ESTERASE 1"/>
    <property type="match status" value="1"/>
</dbReference>
<gene>
    <name evidence="2" type="ORF">IAS62_005616</name>
</gene>
<sequence length="272" mass="30335">MSVAAYTDAVMLFGDSLTQAWSAGSFAQRMSEFYLRRADVINRGFGGYNSEWALPVFEQVFATKKDREAGHVQQVKLITIWLGANDACLPSSPQHVPLEKYKSNVEHIVNLIRDPLSPYYSPETKIVLISPPPIIAAAWLESRLEKWKSFGCEGPEPDQNRDAKVTKQYAEGCKEVGAKLGVPFVDFWTAVVEAAGGEKDEQLAPYFYDGLHLTSEGYAVLFKAVSSLILTTYPELNPETMPMRMPHWADVDVENPRAAFEKVKKGRLAGEL</sequence>
<evidence type="ECO:0000259" key="1">
    <source>
        <dbReference type="Pfam" id="PF13472"/>
    </source>
</evidence>
<proteinExistence type="predicted"/>
<dbReference type="GeneID" id="89992386"/>
<reference evidence="2 3" key="1">
    <citation type="submission" date="2024-01" db="EMBL/GenBank/DDBJ databases">
        <title>Comparative genomics of Cryptococcus and Kwoniella reveals pathogenesis evolution and contrasting modes of karyotype evolution via chromosome fusion or intercentromeric recombination.</title>
        <authorList>
            <person name="Coelho M.A."/>
            <person name="David-Palma M."/>
            <person name="Shea T."/>
            <person name="Bowers K."/>
            <person name="McGinley-Smith S."/>
            <person name="Mohammad A.W."/>
            <person name="Gnirke A."/>
            <person name="Yurkov A.M."/>
            <person name="Nowrousian M."/>
            <person name="Sun S."/>
            <person name="Cuomo C.A."/>
            <person name="Heitman J."/>
        </authorList>
    </citation>
    <scope>NUCLEOTIDE SEQUENCE [LARGE SCALE GENOMIC DNA]</scope>
    <source>
        <strain evidence="2 3">7685027</strain>
    </source>
</reference>
<dbReference type="InterPro" id="IPR013830">
    <property type="entry name" value="SGNH_hydro"/>
</dbReference>
<dbReference type="PANTHER" id="PTHR14209:SF19">
    <property type="entry name" value="ISOAMYL ACETATE-HYDROLYZING ESTERASE 1 HOMOLOG"/>
    <property type="match status" value="1"/>
</dbReference>
<keyword evidence="3" id="KW-1185">Reference proteome</keyword>
<name>A0ABZ2B0R8_9TREE</name>
<dbReference type="Proteomes" id="UP001432216">
    <property type="component" value="Chromosome 10"/>
</dbReference>
<dbReference type="InterPro" id="IPR045136">
    <property type="entry name" value="Iah1-like"/>
</dbReference>
<dbReference type="EMBL" id="CP143815">
    <property type="protein sequence ID" value="WVO24252.1"/>
    <property type="molecule type" value="Genomic_DNA"/>
</dbReference>
<protein>
    <recommendedName>
        <fullName evidence="1">SGNH hydrolase-type esterase domain-containing protein</fullName>
    </recommendedName>
</protein>
<dbReference type="CDD" id="cd01838">
    <property type="entry name" value="Isoamyl_acetate_hydrolase_like"/>
    <property type="match status" value="1"/>
</dbReference>